<sequence length="43" mass="4917">MKPSNLLKGKWASAKKHFANFFGQENCRLRKGAKPEQGIDLDR</sequence>
<evidence type="ECO:0000313" key="1">
    <source>
        <dbReference type="EMBL" id="MBM7621420.1"/>
    </source>
</evidence>
<protein>
    <submittedName>
        <fullName evidence="1">Uncharacterized protein</fullName>
    </submittedName>
</protein>
<keyword evidence="2" id="KW-1185">Reference proteome</keyword>
<organism evidence="1 2">
    <name type="scientific">Sutcliffiella tianshenii</name>
    <dbReference type="NCBI Taxonomy" id="1463404"/>
    <lineage>
        <taxon>Bacteria</taxon>
        <taxon>Bacillati</taxon>
        <taxon>Bacillota</taxon>
        <taxon>Bacilli</taxon>
        <taxon>Bacillales</taxon>
        <taxon>Bacillaceae</taxon>
        <taxon>Sutcliffiella</taxon>
    </lineage>
</organism>
<dbReference type="Proteomes" id="UP000737402">
    <property type="component" value="Unassembled WGS sequence"/>
</dbReference>
<comment type="caution">
    <text evidence="1">The sequence shown here is derived from an EMBL/GenBank/DDBJ whole genome shotgun (WGS) entry which is preliminary data.</text>
</comment>
<name>A0ABS2P3B0_9BACI</name>
<reference evidence="1 2" key="1">
    <citation type="submission" date="2021-01" db="EMBL/GenBank/DDBJ databases">
        <title>Genomic Encyclopedia of Type Strains, Phase IV (KMG-IV): sequencing the most valuable type-strain genomes for metagenomic binning, comparative biology and taxonomic classification.</title>
        <authorList>
            <person name="Goeker M."/>
        </authorList>
    </citation>
    <scope>NUCLEOTIDE SEQUENCE [LARGE SCALE GENOMIC DNA]</scope>
    <source>
        <strain evidence="1 2">DSM 25879</strain>
    </source>
</reference>
<gene>
    <name evidence="1" type="ORF">JOC95_003293</name>
</gene>
<evidence type="ECO:0000313" key="2">
    <source>
        <dbReference type="Proteomes" id="UP000737402"/>
    </source>
</evidence>
<dbReference type="EMBL" id="JAFBED010000007">
    <property type="protein sequence ID" value="MBM7621420.1"/>
    <property type="molecule type" value="Genomic_DNA"/>
</dbReference>
<proteinExistence type="predicted"/>
<accession>A0ABS2P3B0</accession>